<dbReference type="PANTHER" id="PTHR38007:SF1">
    <property type="entry name" value="CRISPR SYSTEM CMS PROTEIN CSM5"/>
    <property type="match status" value="1"/>
</dbReference>
<proteinExistence type="inferred from homology"/>
<evidence type="ECO:0000313" key="10">
    <source>
        <dbReference type="Proteomes" id="UP000824201"/>
    </source>
</evidence>
<feature type="coiled-coil region" evidence="7">
    <location>
        <begin position="163"/>
        <end position="200"/>
    </location>
</feature>
<evidence type="ECO:0000256" key="4">
    <source>
        <dbReference type="ARBA" id="ARBA00022884"/>
    </source>
</evidence>
<keyword evidence="4" id="KW-0694">RNA-binding</keyword>
<evidence type="ECO:0000256" key="2">
    <source>
        <dbReference type="ARBA" id="ARBA00006680"/>
    </source>
</evidence>
<name>A0A9D1JCP6_9FIRM</name>
<protein>
    <recommendedName>
        <fullName evidence="3">CRISPR system Cms protein Csm5</fullName>
    </recommendedName>
    <alternativeName>
        <fullName evidence="6">CRISPR type III A-associated protein Csm5</fullName>
    </alternativeName>
</protein>
<dbReference type="GO" id="GO:0003723">
    <property type="term" value="F:RNA binding"/>
    <property type="evidence" value="ECO:0007669"/>
    <property type="project" value="UniProtKB-KW"/>
</dbReference>
<keyword evidence="7" id="KW-0175">Coiled coil</keyword>
<dbReference type="InterPro" id="IPR005537">
    <property type="entry name" value="RAMP_III_fam"/>
</dbReference>
<accession>A0A9D1JCP6</accession>
<gene>
    <name evidence="9" type="primary">csm5</name>
    <name evidence="9" type="ORF">IAC96_02100</name>
</gene>
<keyword evidence="5" id="KW-0051">Antiviral defense</keyword>
<comment type="function">
    <text evidence="1">This subunit might be involved in maturation of a crRNA intermediate to its mature form.</text>
</comment>
<reference evidence="9" key="2">
    <citation type="journal article" date="2021" name="PeerJ">
        <title>Extensive microbial diversity within the chicken gut microbiome revealed by metagenomics and culture.</title>
        <authorList>
            <person name="Gilroy R."/>
            <person name="Ravi A."/>
            <person name="Getino M."/>
            <person name="Pursley I."/>
            <person name="Horton D.L."/>
            <person name="Alikhan N.F."/>
            <person name="Baker D."/>
            <person name="Gharbi K."/>
            <person name="Hall N."/>
            <person name="Watson M."/>
            <person name="Adriaenssens E.M."/>
            <person name="Foster-Nyarko E."/>
            <person name="Jarju S."/>
            <person name="Secka A."/>
            <person name="Antonio M."/>
            <person name="Oren A."/>
            <person name="Chaudhuri R.R."/>
            <person name="La Ragione R."/>
            <person name="Hildebrand F."/>
            <person name="Pallen M.J."/>
        </authorList>
    </citation>
    <scope>NUCLEOTIDE SEQUENCE</scope>
    <source>
        <strain evidence="9">ChiW13-3771</strain>
    </source>
</reference>
<organism evidence="9 10">
    <name type="scientific">Candidatus Fimimorpha faecalis</name>
    <dbReference type="NCBI Taxonomy" id="2840824"/>
    <lineage>
        <taxon>Bacteria</taxon>
        <taxon>Bacillati</taxon>
        <taxon>Bacillota</taxon>
        <taxon>Clostridia</taxon>
        <taxon>Eubacteriales</taxon>
        <taxon>Candidatus Fimimorpha</taxon>
    </lineage>
</organism>
<evidence type="ECO:0000256" key="5">
    <source>
        <dbReference type="ARBA" id="ARBA00023118"/>
    </source>
</evidence>
<reference evidence="9" key="1">
    <citation type="submission" date="2020-10" db="EMBL/GenBank/DDBJ databases">
        <authorList>
            <person name="Gilroy R."/>
        </authorList>
    </citation>
    <scope>NUCLEOTIDE SEQUENCE</scope>
    <source>
        <strain evidence="9">ChiW13-3771</strain>
    </source>
</reference>
<comment type="caution">
    <text evidence="9">The sequence shown here is derived from an EMBL/GenBank/DDBJ whole genome shotgun (WGS) entry which is preliminary data.</text>
</comment>
<evidence type="ECO:0000313" key="9">
    <source>
        <dbReference type="EMBL" id="HIR87721.1"/>
    </source>
</evidence>
<evidence type="ECO:0000259" key="8">
    <source>
        <dbReference type="Pfam" id="PF03787"/>
    </source>
</evidence>
<evidence type="ECO:0000256" key="1">
    <source>
        <dbReference type="ARBA" id="ARBA00003088"/>
    </source>
</evidence>
<dbReference type="PANTHER" id="PTHR38007">
    <property type="entry name" value="CRISPR SYSTEM CMS PROTEIN CSM5"/>
    <property type="match status" value="1"/>
</dbReference>
<evidence type="ECO:0000256" key="7">
    <source>
        <dbReference type="SAM" id="Coils"/>
    </source>
</evidence>
<evidence type="ECO:0000256" key="3">
    <source>
        <dbReference type="ARBA" id="ARBA00016113"/>
    </source>
</evidence>
<dbReference type="Pfam" id="PF03787">
    <property type="entry name" value="RAMPs"/>
    <property type="match status" value="1"/>
</dbReference>
<dbReference type="GO" id="GO:0051607">
    <property type="term" value="P:defense response to virus"/>
    <property type="evidence" value="ECO:0007669"/>
    <property type="project" value="UniProtKB-KW"/>
</dbReference>
<evidence type="ECO:0000256" key="6">
    <source>
        <dbReference type="ARBA" id="ARBA00031720"/>
    </source>
</evidence>
<comment type="similarity">
    <text evidence="2">Belongs to the CRISPR-associated Csm5 family.</text>
</comment>
<dbReference type="Proteomes" id="UP000824201">
    <property type="component" value="Unassembled WGS sequence"/>
</dbReference>
<dbReference type="NCBIfam" id="TIGR01899">
    <property type="entry name" value="cas_TM1807_csm5"/>
    <property type="match status" value="1"/>
</dbReference>
<dbReference type="AlphaFoldDB" id="A0A9D1JCP6"/>
<feature type="domain" description="CRISPR type III-associated protein" evidence="8">
    <location>
        <begin position="11"/>
        <end position="286"/>
    </location>
</feature>
<dbReference type="EMBL" id="DVHN01000022">
    <property type="protein sequence ID" value="HIR87721.1"/>
    <property type="molecule type" value="Genomic_DNA"/>
</dbReference>
<sequence>MSIIETYKITARTLSPVHIGSGEKIGKKEYWYNKKKGQVGILDMQAFYKGLTEKKLLNEFMNYMLFEKKQLLYQWMNTQNITQEELREWTKYVLSTKDAEIESNKNRDILLFCKNAYGMPYIPGSSIKGALRTCLLTAQILEKLKKNPEEYREEKNKIIEICEKKANMTNDKKKKELQKIEELLEQKEFYTLIRKNEKEELENREKATMDCMAGIRVSDSNPLDIKKLTLCKKLDIPRRGKEQELPIYRECIKPNTVFTFEISIDTSVWTQNGNAIPYTIEDIKKSIDIMFSYYQSVFLDKFQEKNRYQAGTFCLGGGVGYPSKTVTYPILGEENWKIVSEILSEVTNEDRKADWESRIAPRVKKCTNYAGRTYDMGICRWDKTEKI</sequence>
<dbReference type="InterPro" id="IPR010173">
    <property type="entry name" value="CRISPR-assoc_Csm5"/>
</dbReference>